<keyword evidence="2" id="KW-0862">Zinc</keyword>
<dbReference type="InterPro" id="IPR013083">
    <property type="entry name" value="Znf_RING/FYVE/PHD"/>
</dbReference>
<protein>
    <recommendedName>
        <fullName evidence="4">RING-type domain-containing protein</fullName>
    </recommendedName>
</protein>
<keyword evidence="1 3" id="KW-0479">Metal-binding</keyword>
<gene>
    <name evidence="5" type="ORF">MENT_LOCUS52765</name>
</gene>
<reference evidence="5 6" key="1">
    <citation type="submission" date="2020-08" db="EMBL/GenBank/DDBJ databases">
        <authorList>
            <person name="Koutsovoulos G."/>
            <person name="Danchin GJ E."/>
        </authorList>
    </citation>
    <scope>NUCLEOTIDE SEQUENCE [LARGE SCALE GENOMIC DNA]</scope>
</reference>
<accession>A0A6V7XJE1</accession>
<evidence type="ECO:0000256" key="2">
    <source>
        <dbReference type="ARBA" id="ARBA00022833"/>
    </source>
</evidence>
<dbReference type="EMBL" id="CAJEWN010001690">
    <property type="protein sequence ID" value="CAD2199385.1"/>
    <property type="molecule type" value="Genomic_DNA"/>
</dbReference>
<dbReference type="OrthoDB" id="8062037at2759"/>
<dbReference type="GO" id="GO:0008270">
    <property type="term" value="F:zinc ion binding"/>
    <property type="evidence" value="ECO:0007669"/>
    <property type="project" value="UniProtKB-KW"/>
</dbReference>
<evidence type="ECO:0000259" key="4">
    <source>
        <dbReference type="PROSITE" id="PS50089"/>
    </source>
</evidence>
<name>A0A6V7XJE1_MELEN</name>
<dbReference type="SUPFAM" id="SSF57850">
    <property type="entry name" value="RING/U-box"/>
    <property type="match status" value="1"/>
</dbReference>
<sequence length="259" mass="29154">MIVVPEDIGKRETWNGTIEFKLKFTRSSTLTIIEQGQIAASQQNTNMIEEGPSTSAAIQNPHVGNVQNSSYASNATSDVDRDVEYVSPAPSPVVSDIEVVLDTQEQAVPAANQIISRPSRPTRAARGRRPLVSHSNRVYSHLQYLHDATRQVRRMTNEYESITRSATTSLEDDFFVPTTGLSNEEIHIVRRSITKLPESITEANERCNYCLSLYKPNKFIVSFTCGHNMHLKCFSKYSAGYRTCMHCRRHLITGEEQTD</sequence>
<evidence type="ECO:0000256" key="3">
    <source>
        <dbReference type="PROSITE-ProRule" id="PRU00175"/>
    </source>
</evidence>
<comment type="caution">
    <text evidence="5">The sequence shown here is derived from an EMBL/GenBank/DDBJ whole genome shotgun (WGS) entry which is preliminary data.</text>
</comment>
<dbReference type="Gene3D" id="3.30.40.10">
    <property type="entry name" value="Zinc/RING finger domain, C3HC4 (zinc finger)"/>
    <property type="match status" value="1"/>
</dbReference>
<proteinExistence type="predicted"/>
<organism evidence="5 6">
    <name type="scientific">Meloidogyne enterolobii</name>
    <name type="common">Root-knot nematode worm</name>
    <name type="synonym">Meloidogyne mayaguensis</name>
    <dbReference type="NCBI Taxonomy" id="390850"/>
    <lineage>
        <taxon>Eukaryota</taxon>
        <taxon>Metazoa</taxon>
        <taxon>Ecdysozoa</taxon>
        <taxon>Nematoda</taxon>
        <taxon>Chromadorea</taxon>
        <taxon>Rhabditida</taxon>
        <taxon>Tylenchina</taxon>
        <taxon>Tylenchomorpha</taxon>
        <taxon>Tylenchoidea</taxon>
        <taxon>Meloidogynidae</taxon>
        <taxon>Meloidogyninae</taxon>
        <taxon>Meloidogyne</taxon>
    </lineage>
</organism>
<keyword evidence="1 3" id="KW-0863">Zinc-finger</keyword>
<evidence type="ECO:0000313" key="5">
    <source>
        <dbReference type="EMBL" id="CAD2199385.1"/>
    </source>
</evidence>
<dbReference type="Proteomes" id="UP000580250">
    <property type="component" value="Unassembled WGS sequence"/>
</dbReference>
<evidence type="ECO:0000256" key="1">
    <source>
        <dbReference type="ARBA" id="ARBA00022771"/>
    </source>
</evidence>
<dbReference type="InterPro" id="IPR001841">
    <property type="entry name" value="Znf_RING"/>
</dbReference>
<feature type="domain" description="RING-type" evidence="4">
    <location>
        <begin position="207"/>
        <end position="248"/>
    </location>
</feature>
<evidence type="ECO:0000313" key="6">
    <source>
        <dbReference type="Proteomes" id="UP000580250"/>
    </source>
</evidence>
<dbReference type="PROSITE" id="PS50089">
    <property type="entry name" value="ZF_RING_2"/>
    <property type="match status" value="1"/>
</dbReference>
<dbReference type="AlphaFoldDB" id="A0A6V7XJE1"/>